<dbReference type="InterPro" id="IPR056203">
    <property type="entry name" value="Cds6_C"/>
</dbReference>
<protein>
    <recommendedName>
        <fullName evidence="1">Cds6 C-terminal domain-containing protein</fullName>
    </recommendedName>
</protein>
<dbReference type="AlphaFoldDB" id="A0A3B0XYJ6"/>
<dbReference type="SUPFAM" id="SSF48452">
    <property type="entry name" value="TPR-like"/>
    <property type="match status" value="1"/>
</dbReference>
<sequence length="314" mass="36523">MKFKKKYKVPVFSLLVFSLLIFIAPGVNLWAEPVSAVEPLRQSAEQDKVLFDKALLLSTQKEWVQAEKIYRGLIKRQPLWPEAKNNLAVVLLKTERLDEARQFLESAVISSPSYRIAQQNRSKLYNYLASQAYNQVLEVKAPLKLPEFELILQFEPVNSAIVEEKVSERQTEPELEAELEAEPEVGRNFFAEDTADINEQLASWSRAWSEGDIEQYIQAYSTRFIASDRKTFSAWKNARKARFKQARGVDVSIEQVRVFFESTAEPVQGEQYVLVEFLQHYQSASYQDKVLKQMYMRKQQNSWLIMSERTIKTF</sequence>
<dbReference type="InterPro" id="IPR011990">
    <property type="entry name" value="TPR-like_helical_dom_sf"/>
</dbReference>
<name>A0A3B0XYJ6_9ZZZZ</name>
<dbReference type="Gene3D" id="3.10.450.50">
    <property type="match status" value="1"/>
</dbReference>
<dbReference type="EMBL" id="UOFJ01000315">
    <property type="protein sequence ID" value="VAW68232.1"/>
    <property type="molecule type" value="Genomic_DNA"/>
</dbReference>
<organism evidence="2">
    <name type="scientific">hydrothermal vent metagenome</name>
    <dbReference type="NCBI Taxonomy" id="652676"/>
    <lineage>
        <taxon>unclassified sequences</taxon>
        <taxon>metagenomes</taxon>
        <taxon>ecological metagenomes</taxon>
    </lineage>
</organism>
<dbReference type="InterPro" id="IPR032710">
    <property type="entry name" value="NTF2-like_dom_sf"/>
</dbReference>
<evidence type="ECO:0000313" key="2">
    <source>
        <dbReference type="EMBL" id="VAW68232.1"/>
    </source>
</evidence>
<gene>
    <name evidence="2" type="ORF">MNBD_GAMMA10-1185</name>
</gene>
<feature type="domain" description="Cds6 C-terminal" evidence="1">
    <location>
        <begin position="197"/>
        <end position="308"/>
    </location>
</feature>
<proteinExistence type="predicted"/>
<reference evidence="2" key="1">
    <citation type="submission" date="2018-06" db="EMBL/GenBank/DDBJ databases">
        <authorList>
            <person name="Zhirakovskaya E."/>
        </authorList>
    </citation>
    <scope>NUCLEOTIDE SEQUENCE</scope>
</reference>
<dbReference type="Pfam" id="PF24125">
    <property type="entry name" value="Cds6_C"/>
    <property type="match status" value="1"/>
</dbReference>
<dbReference type="SUPFAM" id="SSF54427">
    <property type="entry name" value="NTF2-like"/>
    <property type="match status" value="1"/>
</dbReference>
<accession>A0A3B0XYJ6</accession>
<dbReference type="Gene3D" id="1.25.40.10">
    <property type="entry name" value="Tetratricopeptide repeat domain"/>
    <property type="match status" value="1"/>
</dbReference>
<evidence type="ECO:0000259" key="1">
    <source>
        <dbReference type="Pfam" id="PF24125"/>
    </source>
</evidence>